<reference evidence="2 3" key="1">
    <citation type="submission" date="2018-12" db="EMBL/GenBank/DDBJ databases">
        <authorList>
            <consortium name="Pathogen Informatics"/>
        </authorList>
    </citation>
    <scope>NUCLEOTIDE SEQUENCE [LARGE SCALE GENOMIC DNA]</scope>
    <source>
        <strain evidence="2 3">NCTC9428</strain>
    </source>
</reference>
<name>A0A3S4SUD9_PSEFL</name>
<evidence type="ECO:0000256" key="1">
    <source>
        <dbReference type="SAM" id="MobiDB-lite"/>
    </source>
</evidence>
<gene>
    <name evidence="2" type="ORF">NCTC9428_02732</name>
</gene>
<sequence>MDEETIRKTAYRLWEEQGRPHGQDFEHWSQARAELDAFDSDGLPGSVASSVAPPAPRKKSNSAAPDVANKTRKKTSSAAK</sequence>
<dbReference type="InterPro" id="IPR021327">
    <property type="entry name" value="DUF2934"/>
</dbReference>
<dbReference type="AlphaFoldDB" id="A0A3S4SUD9"/>
<dbReference type="Proteomes" id="UP000281909">
    <property type="component" value="Chromosome"/>
</dbReference>
<dbReference type="Pfam" id="PF11154">
    <property type="entry name" value="DUF2934"/>
    <property type="match status" value="1"/>
</dbReference>
<feature type="region of interest" description="Disordered" evidence="1">
    <location>
        <begin position="38"/>
        <end position="80"/>
    </location>
</feature>
<dbReference type="OrthoDB" id="9811127at2"/>
<proteinExistence type="predicted"/>
<feature type="compositionally biased region" description="Basic residues" evidence="1">
    <location>
        <begin position="70"/>
        <end position="80"/>
    </location>
</feature>
<dbReference type="RefSeq" id="WP_126363350.1">
    <property type="nucleotide sequence ID" value="NZ_LR134318.1"/>
</dbReference>
<accession>A0A3S4SUD9</accession>
<organism evidence="2 3">
    <name type="scientific">Pseudomonas fluorescens</name>
    <dbReference type="NCBI Taxonomy" id="294"/>
    <lineage>
        <taxon>Bacteria</taxon>
        <taxon>Pseudomonadati</taxon>
        <taxon>Pseudomonadota</taxon>
        <taxon>Gammaproteobacteria</taxon>
        <taxon>Pseudomonadales</taxon>
        <taxon>Pseudomonadaceae</taxon>
        <taxon>Pseudomonas</taxon>
    </lineage>
</organism>
<protein>
    <submittedName>
        <fullName evidence="2">Protein of uncharacterized function (DUF2934)</fullName>
    </submittedName>
</protein>
<dbReference type="EMBL" id="LR134318">
    <property type="protein sequence ID" value="VEF11117.1"/>
    <property type="molecule type" value="Genomic_DNA"/>
</dbReference>
<evidence type="ECO:0000313" key="2">
    <source>
        <dbReference type="EMBL" id="VEF11117.1"/>
    </source>
</evidence>
<evidence type="ECO:0000313" key="3">
    <source>
        <dbReference type="Proteomes" id="UP000281909"/>
    </source>
</evidence>